<comment type="caution">
    <text evidence="6">The sequence shown here is derived from an EMBL/GenBank/DDBJ whole genome shotgun (WGS) entry which is preliminary data.</text>
</comment>
<dbReference type="InterPro" id="IPR030385">
    <property type="entry name" value="G_IRG_dom"/>
</dbReference>
<dbReference type="GO" id="GO:0005525">
    <property type="term" value="F:GTP binding"/>
    <property type="evidence" value="ECO:0007669"/>
    <property type="project" value="UniProtKB-KW"/>
</dbReference>
<dbReference type="GO" id="GO:0016020">
    <property type="term" value="C:membrane"/>
    <property type="evidence" value="ECO:0007669"/>
    <property type="project" value="InterPro"/>
</dbReference>
<keyword evidence="2" id="KW-0547">Nucleotide-binding</keyword>
<sequence length="326" mass="37647">MLGRPRYTDGAADVGVTETTTIKKEYKHPQYPNFVLVDCPGVGTQKCPKADYLQLLDLQNCDFVIIISGERFKENDAWLATETTKAKKKFYFVRSKIDIDIQNESETGGSKSSEVVKKVEDYSKKELSDLGFKNIDVFIISSNFKWRGKFHLNLLITTLLKDIPILKRDSLVLSISMTIQPVQDQKKTILLKRIGKIASTAACRVFSQTNGLKILHEEIVFYQEQFGVNAERLKGLARQMDMKIDALKKEIDLRSLIILNDPLKFEEFCLPSTLSRKDIPVSDKRSRFQKLFLKKDYNRFRYALYDMLMMCYKESLKILNLISNKH</sequence>
<comment type="similarity">
    <text evidence="1">Belongs to the TRAFAC class dynamin-like GTPase superfamily. IRG family.</text>
</comment>
<proteinExistence type="inferred from homology"/>
<keyword evidence="4" id="KW-0342">GTP-binding</keyword>
<reference evidence="6" key="1">
    <citation type="journal article" date="2019" name="bioRxiv">
        <title>The Genome of the Zebra Mussel, Dreissena polymorpha: A Resource for Invasive Species Research.</title>
        <authorList>
            <person name="McCartney M.A."/>
            <person name="Auch B."/>
            <person name="Kono T."/>
            <person name="Mallez S."/>
            <person name="Zhang Y."/>
            <person name="Obille A."/>
            <person name="Becker A."/>
            <person name="Abrahante J.E."/>
            <person name="Garbe J."/>
            <person name="Badalamenti J.P."/>
            <person name="Herman A."/>
            <person name="Mangelson H."/>
            <person name="Liachko I."/>
            <person name="Sullivan S."/>
            <person name="Sone E.D."/>
            <person name="Koren S."/>
            <person name="Silverstein K.A.T."/>
            <person name="Beckman K.B."/>
            <person name="Gohl D.M."/>
        </authorList>
    </citation>
    <scope>NUCLEOTIDE SEQUENCE</scope>
    <source>
        <strain evidence="6">Duluth1</strain>
        <tissue evidence="6">Whole animal</tissue>
    </source>
</reference>
<feature type="domain" description="IRG-type G" evidence="5">
    <location>
        <begin position="1"/>
        <end position="162"/>
    </location>
</feature>
<evidence type="ECO:0000256" key="3">
    <source>
        <dbReference type="ARBA" id="ARBA00022801"/>
    </source>
</evidence>
<gene>
    <name evidence="6" type="ORF">DPMN_092658</name>
</gene>
<evidence type="ECO:0000313" key="6">
    <source>
        <dbReference type="EMBL" id="KAH3850251.1"/>
    </source>
</evidence>
<dbReference type="EMBL" id="JAIWYP010000003">
    <property type="protein sequence ID" value="KAH3850251.1"/>
    <property type="molecule type" value="Genomic_DNA"/>
</dbReference>
<name>A0A9D4L274_DREPO</name>
<dbReference type="PANTHER" id="PTHR32341:SF10">
    <property type="entry name" value="INTERFERON-INDUCIBLE GTPASE 5"/>
    <property type="match status" value="1"/>
</dbReference>
<keyword evidence="3" id="KW-0378">Hydrolase</keyword>
<dbReference type="InterPro" id="IPR007743">
    <property type="entry name" value="Immunity-related_GTPase-like"/>
</dbReference>
<dbReference type="Pfam" id="PF05049">
    <property type="entry name" value="IIGP"/>
    <property type="match status" value="1"/>
</dbReference>
<keyword evidence="7" id="KW-1185">Reference proteome</keyword>
<evidence type="ECO:0000259" key="5">
    <source>
        <dbReference type="PROSITE" id="PS51716"/>
    </source>
</evidence>
<dbReference type="InterPro" id="IPR027417">
    <property type="entry name" value="P-loop_NTPase"/>
</dbReference>
<dbReference type="SUPFAM" id="SSF52540">
    <property type="entry name" value="P-loop containing nucleoside triphosphate hydrolases"/>
    <property type="match status" value="1"/>
</dbReference>
<evidence type="ECO:0000313" key="7">
    <source>
        <dbReference type="Proteomes" id="UP000828390"/>
    </source>
</evidence>
<dbReference type="InterPro" id="IPR051515">
    <property type="entry name" value="IRG"/>
</dbReference>
<evidence type="ECO:0000256" key="2">
    <source>
        <dbReference type="ARBA" id="ARBA00022741"/>
    </source>
</evidence>
<organism evidence="6 7">
    <name type="scientific">Dreissena polymorpha</name>
    <name type="common">Zebra mussel</name>
    <name type="synonym">Mytilus polymorpha</name>
    <dbReference type="NCBI Taxonomy" id="45954"/>
    <lineage>
        <taxon>Eukaryota</taxon>
        <taxon>Metazoa</taxon>
        <taxon>Spiralia</taxon>
        <taxon>Lophotrochozoa</taxon>
        <taxon>Mollusca</taxon>
        <taxon>Bivalvia</taxon>
        <taxon>Autobranchia</taxon>
        <taxon>Heteroconchia</taxon>
        <taxon>Euheterodonta</taxon>
        <taxon>Imparidentia</taxon>
        <taxon>Neoheterodontei</taxon>
        <taxon>Myida</taxon>
        <taxon>Dreissenoidea</taxon>
        <taxon>Dreissenidae</taxon>
        <taxon>Dreissena</taxon>
    </lineage>
</organism>
<dbReference type="GO" id="GO:0016787">
    <property type="term" value="F:hydrolase activity"/>
    <property type="evidence" value="ECO:0007669"/>
    <property type="project" value="UniProtKB-KW"/>
</dbReference>
<evidence type="ECO:0000256" key="1">
    <source>
        <dbReference type="ARBA" id="ARBA00005429"/>
    </source>
</evidence>
<accession>A0A9D4L274</accession>
<reference evidence="6" key="2">
    <citation type="submission" date="2020-11" db="EMBL/GenBank/DDBJ databases">
        <authorList>
            <person name="McCartney M.A."/>
            <person name="Auch B."/>
            <person name="Kono T."/>
            <person name="Mallez S."/>
            <person name="Becker A."/>
            <person name="Gohl D.M."/>
            <person name="Silverstein K.A.T."/>
            <person name="Koren S."/>
            <person name="Bechman K.B."/>
            <person name="Herman A."/>
            <person name="Abrahante J.E."/>
            <person name="Garbe J."/>
        </authorList>
    </citation>
    <scope>NUCLEOTIDE SEQUENCE</scope>
    <source>
        <strain evidence="6">Duluth1</strain>
        <tissue evidence="6">Whole animal</tissue>
    </source>
</reference>
<evidence type="ECO:0000256" key="4">
    <source>
        <dbReference type="ARBA" id="ARBA00023134"/>
    </source>
</evidence>
<dbReference type="Proteomes" id="UP000828390">
    <property type="component" value="Unassembled WGS sequence"/>
</dbReference>
<dbReference type="PANTHER" id="PTHR32341">
    <property type="entry name" value="INTERFERON-INDUCIBLE GTPASE"/>
    <property type="match status" value="1"/>
</dbReference>
<protein>
    <recommendedName>
        <fullName evidence="5">IRG-type G domain-containing protein</fullName>
    </recommendedName>
</protein>
<dbReference type="Gene3D" id="3.40.50.300">
    <property type="entry name" value="P-loop containing nucleotide triphosphate hydrolases"/>
    <property type="match status" value="1"/>
</dbReference>
<dbReference type="AlphaFoldDB" id="A0A9D4L274"/>
<dbReference type="PROSITE" id="PS51716">
    <property type="entry name" value="G_IRG"/>
    <property type="match status" value="1"/>
</dbReference>